<sequence>MTSLQYTVLGYRSLGQRDVIPPLQTQEYNSNPPPPSPDKAMPRKECKPDASKLLMIKTKACQRLIRESKYYEDEVILNEQKLQQMKDENRDPYDIKKFQEVLSESHMMIPDSICRRDKALADLNHFLAALENEREMSNDLNGSEWMLEAKKILKESGLAAVNSKEEAGGEMVETFVDDLKEGEVF</sequence>
<keyword evidence="3" id="KW-0206">Cytoskeleton</keyword>
<proteinExistence type="inferred from homology"/>
<gene>
    <name evidence="5" type="ORF">HJC23_012291</name>
</gene>
<dbReference type="InterPro" id="IPR004226">
    <property type="entry name" value="TBCA"/>
</dbReference>
<evidence type="ECO:0000313" key="6">
    <source>
        <dbReference type="Proteomes" id="UP001516023"/>
    </source>
</evidence>
<keyword evidence="3" id="KW-0963">Cytoplasm</keyword>
<name>A0ABD3PL41_9STRA</name>
<dbReference type="PANTHER" id="PTHR21500:SF0">
    <property type="entry name" value="TUBULIN-SPECIFIC CHAPERONE A"/>
    <property type="match status" value="1"/>
</dbReference>
<comment type="subunit">
    <text evidence="3">Supercomplex made of cofactors A to E. Cofactors A and D function by capturing and stabilizing tubulin in a quasi-native conformation. Cofactor E binds to the cofactor D-tubulin complex; interaction with cofactor C then causes the release of tubulin polypeptides that are committed to the native state.</text>
</comment>
<keyword evidence="2 3" id="KW-0143">Chaperone</keyword>
<evidence type="ECO:0000256" key="1">
    <source>
        <dbReference type="ARBA" id="ARBA00006806"/>
    </source>
</evidence>
<keyword evidence="3" id="KW-0493">Microtubule</keyword>
<protein>
    <recommendedName>
        <fullName evidence="3">Tubulin-specific chaperone A</fullName>
    </recommendedName>
</protein>
<dbReference type="Pfam" id="PF02970">
    <property type="entry name" value="TBCA"/>
    <property type="match status" value="1"/>
</dbReference>
<dbReference type="EMBL" id="JABMIG020000152">
    <property type="protein sequence ID" value="KAL3788735.1"/>
    <property type="molecule type" value="Genomic_DNA"/>
</dbReference>
<dbReference type="SUPFAM" id="SSF46988">
    <property type="entry name" value="Tubulin chaperone cofactor A"/>
    <property type="match status" value="1"/>
</dbReference>
<comment type="similarity">
    <text evidence="1 3">Belongs to the TBCA family.</text>
</comment>
<evidence type="ECO:0000256" key="2">
    <source>
        <dbReference type="ARBA" id="ARBA00023186"/>
    </source>
</evidence>
<dbReference type="AlphaFoldDB" id="A0ABD3PL41"/>
<accession>A0ABD3PL41</accession>
<dbReference type="GO" id="GO:0007023">
    <property type="term" value="P:post-chaperonin tubulin folding pathway"/>
    <property type="evidence" value="ECO:0007669"/>
    <property type="project" value="UniProtKB-UniRule"/>
</dbReference>
<comment type="caution">
    <text evidence="5">The sequence shown here is derived from an EMBL/GenBank/DDBJ whole genome shotgun (WGS) entry which is preliminary data.</text>
</comment>
<dbReference type="Gene3D" id="1.20.58.90">
    <property type="match status" value="1"/>
</dbReference>
<comment type="subcellular location">
    <subcellularLocation>
        <location evidence="3">Cytoplasm</location>
        <location evidence="3">Cytoskeleton</location>
    </subcellularLocation>
</comment>
<evidence type="ECO:0000313" key="5">
    <source>
        <dbReference type="EMBL" id="KAL3788735.1"/>
    </source>
</evidence>
<feature type="region of interest" description="Disordered" evidence="4">
    <location>
        <begin position="18"/>
        <end position="46"/>
    </location>
</feature>
<dbReference type="Proteomes" id="UP001516023">
    <property type="component" value="Unassembled WGS sequence"/>
</dbReference>
<dbReference type="PANTHER" id="PTHR21500">
    <property type="entry name" value="TUBULIN-SPECIFIC CHAPERONE A"/>
    <property type="match status" value="1"/>
</dbReference>
<organism evidence="5 6">
    <name type="scientific">Cyclotella cryptica</name>
    <dbReference type="NCBI Taxonomy" id="29204"/>
    <lineage>
        <taxon>Eukaryota</taxon>
        <taxon>Sar</taxon>
        <taxon>Stramenopiles</taxon>
        <taxon>Ochrophyta</taxon>
        <taxon>Bacillariophyta</taxon>
        <taxon>Coscinodiscophyceae</taxon>
        <taxon>Thalassiosirophycidae</taxon>
        <taxon>Stephanodiscales</taxon>
        <taxon>Stephanodiscaceae</taxon>
        <taxon>Cyclotella</taxon>
    </lineage>
</organism>
<evidence type="ECO:0000256" key="4">
    <source>
        <dbReference type="SAM" id="MobiDB-lite"/>
    </source>
</evidence>
<reference evidence="5 6" key="1">
    <citation type="journal article" date="2020" name="G3 (Bethesda)">
        <title>Improved Reference Genome for Cyclotella cryptica CCMP332, a Model for Cell Wall Morphogenesis, Salinity Adaptation, and Lipid Production in Diatoms (Bacillariophyta).</title>
        <authorList>
            <person name="Roberts W.R."/>
            <person name="Downey K.M."/>
            <person name="Ruck E.C."/>
            <person name="Traller J.C."/>
            <person name="Alverson A.J."/>
        </authorList>
    </citation>
    <scope>NUCLEOTIDE SEQUENCE [LARGE SCALE GENOMIC DNA]</scope>
    <source>
        <strain evidence="5 6">CCMP332</strain>
    </source>
</reference>
<keyword evidence="6" id="KW-1185">Reference proteome</keyword>
<evidence type="ECO:0000256" key="3">
    <source>
        <dbReference type="RuleBase" id="RU364030"/>
    </source>
</evidence>
<dbReference type="InterPro" id="IPR036126">
    <property type="entry name" value="TBCA_sf"/>
</dbReference>
<dbReference type="GO" id="GO:0005874">
    <property type="term" value="C:microtubule"/>
    <property type="evidence" value="ECO:0007669"/>
    <property type="project" value="UniProtKB-KW"/>
</dbReference>
<dbReference type="GO" id="GO:0007021">
    <property type="term" value="P:tubulin complex assembly"/>
    <property type="evidence" value="ECO:0007669"/>
    <property type="project" value="UniProtKB-UniRule"/>
</dbReference>